<reference evidence="4 5" key="1">
    <citation type="submission" date="2016-10" db="EMBL/GenBank/DDBJ databases">
        <authorList>
            <person name="de Groot N.N."/>
        </authorList>
    </citation>
    <scope>NUCLEOTIDE SEQUENCE [LARGE SCALE GENOMIC DNA]</scope>
    <source>
        <strain evidence="4 5">DSM 25927</strain>
    </source>
</reference>
<dbReference type="Gene3D" id="2.130.10.10">
    <property type="entry name" value="YVTN repeat-like/Quinoprotein amine dehydrogenase"/>
    <property type="match status" value="1"/>
</dbReference>
<keyword evidence="5" id="KW-1185">Reference proteome</keyword>
<dbReference type="Pfam" id="PF14870">
    <property type="entry name" value="PSII_BNR"/>
    <property type="match status" value="1"/>
</dbReference>
<accession>A0A1H9H554</accession>
<dbReference type="InterPro" id="IPR015943">
    <property type="entry name" value="WD40/YVTN_repeat-like_dom_sf"/>
</dbReference>
<dbReference type="AlphaFoldDB" id="A0A1H9H554"/>
<dbReference type="PANTHER" id="PTHR47199:SF2">
    <property type="entry name" value="PHOTOSYSTEM II STABILITY_ASSEMBLY FACTOR HCF136, CHLOROPLASTIC"/>
    <property type="match status" value="1"/>
</dbReference>
<feature type="domain" description="Photosynthesis system II assembly factor Ycf48/Hcf136-like" evidence="3">
    <location>
        <begin position="81"/>
        <end position="155"/>
    </location>
</feature>
<keyword evidence="2" id="KW-0604">Photosystem II</keyword>
<dbReference type="GO" id="GO:0015979">
    <property type="term" value="P:photosynthesis"/>
    <property type="evidence" value="ECO:0007669"/>
    <property type="project" value="UniProtKB-KW"/>
</dbReference>
<dbReference type="Proteomes" id="UP000199233">
    <property type="component" value="Unassembled WGS sequence"/>
</dbReference>
<evidence type="ECO:0000313" key="5">
    <source>
        <dbReference type="Proteomes" id="UP000199233"/>
    </source>
</evidence>
<dbReference type="STRING" id="489703.SAMN04488038_10828"/>
<sequence>MREELDAISQRQRWCLGGLLIIWLLSLFAALNQAPRADLSQRNYELNPLRSNFWRNSMPAADFWAYPLESNPAERLTTIRGNLNSVHFVDAQHGWVVGVGGTIFTTADGGARWQAQASGSSAWLFSAHFVDAQHGWAVGDGGILLVTANGGARWQAQASGTSAALNSVHFVDAQHGWVVGVDGTILA</sequence>
<evidence type="ECO:0000313" key="4">
    <source>
        <dbReference type="EMBL" id="SEQ57491.1"/>
    </source>
</evidence>
<dbReference type="RefSeq" id="WP_245732451.1">
    <property type="nucleotide sequence ID" value="NZ_FOFS01000008.1"/>
</dbReference>
<dbReference type="EMBL" id="FOFS01000008">
    <property type="protein sequence ID" value="SEQ57491.1"/>
    <property type="molecule type" value="Genomic_DNA"/>
</dbReference>
<organism evidence="4 5">
    <name type="scientific">Solimonas aquatica</name>
    <dbReference type="NCBI Taxonomy" id="489703"/>
    <lineage>
        <taxon>Bacteria</taxon>
        <taxon>Pseudomonadati</taxon>
        <taxon>Pseudomonadota</taxon>
        <taxon>Gammaproteobacteria</taxon>
        <taxon>Nevskiales</taxon>
        <taxon>Nevskiaceae</taxon>
        <taxon>Solimonas</taxon>
    </lineage>
</organism>
<gene>
    <name evidence="4" type="ORF">SAMN04488038_10828</name>
</gene>
<dbReference type="GO" id="GO:0009523">
    <property type="term" value="C:photosystem II"/>
    <property type="evidence" value="ECO:0007669"/>
    <property type="project" value="UniProtKB-KW"/>
</dbReference>
<name>A0A1H9H554_9GAMM</name>
<evidence type="ECO:0000259" key="3">
    <source>
        <dbReference type="Pfam" id="PF14870"/>
    </source>
</evidence>
<dbReference type="SUPFAM" id="SSF110296">
    <property type="entry name" value="Oligoxyloglucan reducing end-specific cellobiohydrolase"/>
    <property type="match status" value="1"/>
</dbReference>
<keyword evidence="1" id="KW-0602">Photosynthesis</keyword>
<proteinExistence type="predicted"/>
<feature type="non-terminal residue" evidence="4">
    <location>
        <position position="187"/>
    </location>
</feature>
<dbReference type="PANTHER" id="PTHR47199">
    <property type="entry name" value="PHOTOSYSTEM II STABILITY/ASSEMBLY FACTOR HCF136, CHLOROPLASTIC"/>
    <property type="match status" value="1"/>
</dbReference>
<evidence type="ECO:0000256" key="1">
    <source>
        <dbReference type="ARBA" id="ARBA00022531"/>
    </source>
</evidence>
<protein>
    <submittedName>
        <fullName evidence="4">Photosynthesis system II assembly factor YCF48</fullName>
    </submittedName>
</protein>
<evidence type="ECO:0000256" key="2">
    <source>
        <dbReference type="ARBA" id="ARBA00023276"/>
    </source>
</evidence>
<dbReference type="InterPro" id="IPR028203">
    <property type="entry name" value="PSII_CF48-like_dom"/>
</dbReference>